<dbReference type="GO" id="GO:0005524">
    <property type="term" value="F:ATP binding"/>
    <property type="evidence" value="ECO:0007669"/>
    <property type="project" value="UniProtKB-KW"/>
</dbReference>
<dbReference type="Pfam" id="PF00512">
    <property type="entry name" value="HisKA"/>
    <property type="match status" value="1"/>
</dbReference>
<feature type="domain" description="Response regulatory" evidence="16">
    <location>
        <begin position="662"/>
        <end position="781"/>
    </location>
</feature>
<dbReference type="InterPro" id="IPR003594">
    <property type="entry name" value="HATPase_dom"/>
</dbReference>
<keyword evidence="12" id="KW-0902">Two-component regulatory system</keyword>
<feature type="domain" description="HAMP" evidence="17">
    <location>
        <begin position="189"/>
        <end position="242"/>
    </location>
</feature>
<dbReference type="EMBL" id="UOFO01000143">
    <property type="protein sequence ID" value="VAW88316.1"/>
    <property type="molecule type" value="Genomic_DNA"/>
</dbReference>
<dbReference type="InterPro" id="IPR003661">
    <property type="entry name" value="HisK_dim/P_dom"/>
</dbReference>
<dbReference type="Gene3D" id="3.40.50.2300">
    <property type="match status" value="2"/>
</dbReference>
<dbReference type="Pfam" id="PF02518">
    <property type="entry name" value="HATPase_c"/>
    <property type="match status" value="1"/>
</dbReference>
<dbReference type="SUPFAM" id="SSF47226">
    <property type="entry name" value="Histidine-containing phosphotransfer domain, HPT domain"/>
    <property type="match status" value="1"/>
</dbReference>
<feature type="domain" description="Histidine kinase" evidence="15">
    <location>
        <begin position="271"/>
        <end position="496"/>
    </location>
</feature>
<feature type="domain" description="Response regulatory" evidence="16">
    <location>
        <begin position="513"/>
        <end position="634"/>
    </location>
</feature>
<keyword evidence="4" id="KW-1003">Cell membrane</keyword>
<dbReference type="Gene3D" id="1.20.120.160">
    <property type="entry name" value="HPT domain"/>
    <property type="match status" value="1"/>
</dbReference>
<evidence type="ECO:0000256" key="12">
    <source>
        <dbReference type="ARBA" id="ARBA00023012"/>
    </source>
</evidence>
<evidence type="ECO:0000256" key="2">
    <source>
        <dbReference type="ARBA" id="ARBA00004651"/>
    </source>
</evidence>
<dbReference type="Pfam" id="PF01627">
    <property type="entry name" value="Hpt"/>
    <property type="match status" value="1"/>
</dbReference>
<sequence>MILHNLSISKKLTMIMLATSSSVLLVVLVTFLFYDVSEFRQKMAQDLTTLAQVVGDNSTAALAFGDQQASSETLATVQANSHIEYAAIHDVAGDVFSEYYRDDVNVGYIQQQLTLGLYSSKLSFNDLVSGNSLIVKNNIVLDDEVIGTIYLVSDIQELEARFKQYATIAGIIMIGAIILAYFISRALQHVISDPLARLGKAMDKVSQEQDYSKRVEKTSDDEIGLLIDGFNSMLEQIQAHGEAEQMIMSQLQIAKEEAESANQAKSEFVANMSHEIRTPMNGVLGMAELLLDTDLTKNQYRFTKTIMHSGESLLCIINDILDFSKIEAGKMELESVDFDIRDLVAEVLELLAARAEAKKIELAYWVHNDLPARYRGDPGRLRQILMNLVGNAIKFTSEGEVVVEVKDGDPSTPHTDKNNKLYISIRDTGVGIDTVVQKSLFNAFTQADTSTTRKFGGTGLGLTICKQLIGLMDGEIGVISELNTGSLFWFTVFLERSHLETIPVEKDQLKEVKILIVDDNATNRSILEHQTKGWGMLPKSVESGEMALRELKLSAGSEQAFDIAILDCMMPEMDGIELARRIKSEKLTVRTRLVMLTSMGLMGELDLVKKSGVQQCVSKPVRHNQLYEVLLEVLSSDASMEVIPVEPIIFTPPKPENIKSFRLLLAEDNPVNQEVAYAMMESLGFDVDIANNGKEAVSMIKKKVYHLVFMDCQMPEMDGFAATKAIREMEQNKGKPALPIIALTANAMDGDKERCLAAGMNDYLSKPVKKEQIAKVVMKWMEKTSQLGMLRAIEGTPDEPKEPLSEIIEHKKLPDGDGRLDTKALDAMRALRKRDGSPSDIFSKVVNLYIENSAVLLTEMKANIAADDIKALSASSHSLKSSSANVGAIKAVEICRTIETAARKEIRVADEEMISTLEEEINLVCQLLGQELKEFDV</sequence>
<dbReference type="InterPro" id="IPR036097">
    <property type="entry name" value="HisK_dim/P_sf"/>
</dbReference>
<dbReference type="InterPro" id="IPR036641">
    <property type="entry name" value="HPT_dom_sf"/>
</dbReference>
<accession>A0A3B1A5Z1</accession>
<evidence type="ECO:0000256" key="13">
    <source>
        <dbReference type="ARBA" id="ARBA00023136"/>
    </source>
</evidence>
<evidence type="ECO:0000313" key="19">
    <source>
        <dbReference type="EMBL" id="VAW88316.1"/>
    </source>
</evidence>
<evidence type="ECO:0000259" key="17">
    <source>
        <dbReference type="PROSITE" id="PS50885"/>
    </source>
</evidence>
<dbReference type="SUPFAM" id="SSF47384">
    <property type="entry name" value="Homodimeric domain of signal transducing histidine kinase"/>
    <property type="match status" value="1"/>
</dbReference>
<protein>
    <recommendedName>
        <fullName evidence="3">histidine kinase</fullName>
        <ecNumber evidence="3">2.7.13.3</ecNumber>
    </recommendedName>
</protein>
<dbReference type="EC" id="2.7.13.3" evidence="3"/>
<dbReference type="CDD" id="cd00082">
    <property type="entry name" value="HisKA"/>
    <property type="match status" value="1"/>
</dbReference>
<keyword evidence="6" id="KW-0808">Transferase</keyword>
<dbReference type="CDD" id="cd06225">
    <property type="entry name" value="HAMP"/>
    <property type="match status" value="1"/>
</dbReference>
<dbReference type="Pfam" id="PF17152">
    <property type="entry name" value="CHASE8"/>
    <property type="match status" value="1"/>
</dbReference>
<dbReference type="InterPro" id="IPR004358">
    <property type="entry name" value="Sig_transdc_His_kin-like_C"/>
</dbReference>
<evidence type="ECO:0000256" key="3">
    <source>
        <dbReference type="ARBA" id="ARBA00012438"/>
    </source>
</evidence>
<dbReference type="InterPro" id="IPR003660">
    <property type="entry name" value="HAMP_dom"/>
</dbReference>
<feature type="transmembrane region" description="Helical" evidence="14">
    <location>
        <begin position="12"/>
        <end position="34"/>
    </location>
</feature>
<dbReference type="Gene3D" id="6.10.340.10">
    <property type="match status" value="1"/>
</dbReference>
<keyword evidence="5" id="KW-0597">Phosphoprotein</keyword>
<dbReference type="SMART" id="SM00448">
    <property type="entry name" value="REC"/>
    <property type="match status" value="2"/>
</dbReference>
<dbReference type="InterPro" id="IPR036890">
    <property type="entry name" value="HATPase_C_sf"/>
</dbReference>
<keyword evidence="10" id="KW-0067">ATP-binding</keyword>
<evidence type="ECO:0000256" key="11">
    <source>
        <dbReference type="ARBA" id="ARBA00022989"/>
    </source>
</evidence>
<dbReference type="InterPro" id="IPR033417">
    <property type="entry name" value="CHASE8"/>
</dbReference>
<dbReference type="GO" id="GO:0005886">
    <property type="term" value="C:plasma membrane"/>
    <property type="evidence" value="ECO:0007669"/>
    <property type="project" value="UniProtKB-SubCell"/>
</dbReference>
<dbReference type="InterPro" id="IPR008207">
    <property type="entry name" value="Sig_transdc_His_kin_Hpt_dom"/>
</dbReference>
<dbReference type="Pfam" id="PF00672">
    <property type="entry name" value="HAMP"/>
    <property type="match status" value="1"/>
</dbReference>
<evidence type="ECO:0000259" key="18">
    <source>
        <dbReference type="PROSITE" id="PS50894"/>
    </source>
</evidence>
<evidence type="ECO:0000256" key="8">
    <source>
        <dbReference type="ARBA" id="ARBA00022741"/>
    </source>
</evidence>
<dbReference type="PROSITE" id="PS50110">
    <property type="entry name" value="RESPONSE_REGULATORY"/>
    <property type="match status" value="2"/>
</dbReference>
<dbReference type="SMART" id="SM00387">
    <property type="entry name" value="HATPase_c"/>
    <property type="match status" value="1"/>
</dbReference>
<dbReference type="PROSITE" id="PS50109">
    <property type="entry name" value="HIS_KIN"/>
    <property type="match status" value="1"/>
</dbReference>
<dbReference type="SUPFAM" id="SSF52172">
    <property type="entry name" value="CheY-like"/>
    <property type="match status" value="2"/>
</dbReference>
<dbReference type="PRINTS" id="PR00344">
    <property type="entry name" value="BCTRLSENSOR"/>
</dbReference>
<reference evidence="19" key="1">
    <citation type="submission" date="2018-06" db="EMBL/GenBank/DDBJ databases">
        <authorList>
            <person name="Zhirakovskaya E."/>
        </authorList>
    </citation>
    <scope>NUCLEOTIDE SEQUENCE</scope>
</reference>
<evidence type="ECO:0000256" key="6">
    <source>
        <dbReference type="ARBA" id="ARBA00022679"/>
    </source>
</evidence>
<dbReference type="InterPro" id="IPR011006">
    <property type="entry name" value="CheY-like_superfamily"/>
</dbReference>
<feature type="domain" description="HPt" evidence="18">
    <location>
        <begin position="838"/>
        <end position="931"/>
    </location>
</feature>
<dbReference type="PANTHER" id="PTHR45339:SF1">
    <property type="entry name" value="HYBRID SIGNAL TRANSDUCTION HISTIDINE KINASE J"/>
    <property type="match status" value="1"/>
</dbReference>
<comment type="catalytic activity">
    <reaction evidence="1">
        <text>ATP + protein L-histidine = ADP + protein N-phospho-L-histidine.</text>
        <dbReference type="EC" id="2.7.13.3"/>
    </reaction>
</comment>
<keyword evidence="13 14" id="KW-0472">Membrane</keyword>
<dbReference type="CDD" id="cd16922">
    <property type="entry name" value="HATPase_EvgS-ArcB-TorS-like"/>
    <property type="match status" value="1"/>
</dbReference>
<dbReference type="PANTHER" id="PTHR45339">
    <property type="entry name" value="HYBRID SIGNAL TRANSDUCTION HISTIDINE KINASE J"/>
    <property type="match status" value="1"/>
</dbReference>
<keyword evidence="8" id="KW-0547">Nucleotide-binding</keyword>
<dbReference type="SMART" id="SM00304">
    <property type="entry name" value="HAMP"/>
    <property type="match status" value="1"/>
</dbReference>
<evidence type="ECO:0000256" key="10">
    <source>
        <dbReference type="ARBA" id="ARBA00022840"/>
    </source>
</evidence>
<evidence type="ECO:0000256" key="14">
    <source>
        <dbReference type="SAM" id="Phobius"/>
    </source>
</evidence>
<dbReference type="InterPro" id="IPR005467">
    <property type="entry name" value="His_kinase_dom"/>
</dbReference>
<feature type="transmembrane region" description="Helical" evidence="14">
    <location>
        <begin position="165"/>
        <end position="183"/>
    </location>
</feature>
<evidence type="ECO:0000256" key="4">
    <source>
        <dbReference type="ARBA" id="ARBA00022475"/>
    </source>
</evidence>
<name>A0A3B1A5Z1_9ZZZZ</name>
<organism evidence="19">
    <name type="scientific">hydrothermal vent metagenome</name>
    <dbReference type="NCBI Taxonomy" id="652676"/>
    <lineage>
        <taxon>unclassified sequences</taxon>
        <taxon>metagenomes</taxon>
        <taxon>ecological metagenomes</taxon>
    </lineage>
</organism>
<dbReference type="PROSITE" id="PS50885">
    <property type="entry name" value="HAMP"/>
    <property type="match status" value="1"/>
</dbReference>
<dbReference type="FunFam" id="3.30.565.10:FF:000010">
    <property type="entry name" value="Sensor histidine kinase RcsC"/>
    <property type="match status" value="1"/>
</dbReference>
<evidence type="ECO:0000256" key="1">
    <source>
        <dbReference type="ARBA" id="ARBA00000085"/>
    </source>
</evidence>
<dbReference type="Pfam" id="PF00072">
    <property type="entry name" value="Response_reg"/>
    <property type="match status" value="2"/>
</dbReference>
<dbReference type="AlphaFoldDB" id="A0A3B1A5Z1"/>
<dbReference type="InterPro" id="IPR001789">
    <property type="entry name" value="Sig_transdc_resp-reg_receiver"/>
</dbReference>
<evidence type="ECO:0000256" key="5">
    <source>
        <dbReference type="ARBA" id="ARBA00022553"/>
    </source>
</evidence>
<dbReference type="PROSITE" id="PS50894">
    <property type="entry name" value="HPT"/>
    <property type="match status" value="1"/>
</dbReference>
<evidence type="ECO:0000256" key="7">
    <source>
        <dbReference type="ARBA" id="ARBA00022692"/>
    </source>
</evidence>
<dbReference type="SUPFAM" id="SSF55874">
    <property type="entry name" value="ATPase domain of HSP90 chaperone/DNA topoisomerase II/histidine kinase"/>
    <property type="match status" value="1"/>
</dbReference>
<keyword evidence="9 19" id="KW-0418">Kinase</keyword>
<evidence type="ECO:0000259" key="15">
    <source>
        <dbReference type="PROSITE" id="PS50109"/>
    </source>
</evidence>
<dbReference type="GO" id="GO:0000155">
    <property type="term" value="F:phosphorelay sensor kinase activity"/>
    <property type="evidence" value="ECO:0007669"/>
    <property type="project" value="InterPro"/>
</dbReference>
<dbReference type="Gene3D" id="3.30.565.10">
    <property type="entry name" value="Histidine kinase-like ATPase, C-terminal domain"/>
    <property type="match status" value="1"/>
</dbReference>
<gene>
    <name evidence="19" type="ORF">MNBD_GAMMA16-673</name>
</gene>
<comment type="subcellular location">
    <subcellularLocation>
        <location evidence="2">Cell membrane</location>
        <topology evidence="2">Multi-pass membrane protein</topology>
    </subcellularLocation>
</comment>
<dbReference type="CDD" id="cd17546">
    <property type="entry name" value="REC_hyHK_CKI1_RcsC-like"/>
    <property type="match status" value="2"/>
</dbReference>
<keyword evidence="7 14" id="KW-0812">Transmembrane</keyword>
<proteinExistence type="predicted"/>
<evidence type="ECO:0000256" key="9">
    <source>
        <dbReference type="ARBA" id="ARBA00022777"/>
    </source>
</evidence>
<keyword evidence="11 14" id="KW-1133">Transmembrane helix</keyword>
<dbReference type="Gene3D" id="1.10.287.130">
    <property type="match status" value="1"/>
</dbReference>
<evidence type="ECO:0000259" key="16">
    <source>
        <dbReference type="PROSITE" id="PS50110"/>
    </source>
</evidence>
<dbReference type="FunFam" id="1.10.287.130:FF:000002">
    <property type="entry name" value="Two-component osmosensing histidine kinase"/>
    <property type="match status" value="1"/>
</dbReference>
<dbReference type="SMART" id="SM00388">
    <property type="entry name" value="HisKA"/>
    <property type="match status" value="1"/>
</dbReference>
<dbReference type="SUPFAM" id="SSF158472">
    <property type="entry name" value="HAMP domain-like"/>
    <property type="match status" value="1"/>
</dbReference>